<dbReference type="EC" id="1.12.1.3" evidence="8"/>
<evidence type="ECO:0000256" key="1">
    <source>
        <dbReference type="ARBA" id="ARBA00001917"/>
    </source>
</evidence>
<dbReference type="GO" id="GO:0050583">
    <property type="term" value="F:hydrogen dehydrogenase (NADP+) activity"/>
    <property type="evidence" value="ECO:0007669"/>
    <property type="project" value="UniProtKB-EC"/>
</dbReference>
<proteinExistence type="inferred from homology"/>
<comment type="caution">
    <text evidence="8">The sequence shown here is derived from an EMBL/GenBank/DDBJ whole genome shotgun (WGS) entry which is preliminary data.</text>
</comment>
<dbReference type="InterPro" id="IPR017900">
    <property type="entry name" value="4Fe4S_Fe_S_CS"/>
</dbReference>
<dbReference type="Gene3D" id="3.40.50.11540">
    <property type="entry name" value="NADH-ubiquinone oxidoreductase 51kDa subunit"/>
    <property type="match status" value="1"/>
</dbReference>
<dbReference type="InterPro" id="IPR037207">
    <property type="entry name" value="Nuop51_4Fe4S-bd_sf"/>
</dbReference>
<dbReference type="PROSITE" id="PS51379">
    <property type="entry name" value="4FE4S_FER_2"/>
    <property type="match status" value="2"/>
</dbReference>
<dbReference type="PANTHER" id="PTHR43578:SF3">
    <property type="entry name" value="NADH-QUINONE OXIDOREDUCTASE SUBUNIT F"/>
    <property type="match status" value="1"/>
</dbReference>
<organism evidence="8 9">
    <name type="scientific">Candidatus Magnetaquiglobus chichijimensis</name>
    <dbReference type="NCBI Taxonomy" id="3141448"/>
    <lineage>
        <taxon>Bacteria</taxon>
        <taxon>Pseudomonadati</taxon>
        <taxon>Pseudomonadota</taxon>
        <taxon>Magnetococcia</taxon>
        <taxon>Magnetococcales</taxon>
        <taxon>Candidatus Magnetaquicoccaceae</taxon>
        <taxon>Candidatus Magnetaquiglobus</taxon>
    </lineage>
</organism>
<dbReference type="InterPro" id="IPR037225">
    <property type="entry name" value="Nuo51_FMN-bd_sf"/>
</dbReference>
<keyword evidence="6" id="KW-0411">Iron-sulfur</keyword>
<dbReference type="SMART" id="SM00928">
    <property type="entry name" value="NADH_4Fe-4S"/>
    <property type="match status" value="1"/>
</dbReference>
<keyword evidence="3" id="KW-0004">4Fe-4S</keyword>
<dbReference type="Proteomes" id="UP001628193">
    <property type="component" value="Unassembled WGS sequence"/>
</dbReference>
<protein>
    <submittedName>
        <fullName evidence="8">NADP-reducing hydrogenase subunit HndC</fullName>
        <ecNumber evidence="8">1.12.1.3</ecNumber>
    </submittedName>
</protein>
<evidence type="ECO:0000256" key="3">
    <source>
        <dbReference type="ARBA" id="ARBA00022485"/>
    </source>
</evidence>
<keyword evidence="8" id="KW-0560">Oxidoreductase</keyword>
<dbReference type="CDD" id="cd02980">
    <property type="entry name" value="TRX_Fd_family"/>
    <property type="match status" value="1"/>
</dbReference>
<dbReference type="Gene3D" id="3.40.30.10">
    <property type="entry name" value="Glutaredoxin"/>
    <property type="match status" value="1"/>
</dbReference>
<dbReference type="Pfam" id="PF10589">
    <property type="entry name" value="NADH_4Fe-4S"/>
    <property type="match status" value="1"/>
</dbReference>
<dbReference type="Gene3D" id="3.30.70.20">
    <property type="match status" value="1"/>
</dbReference>
<keyword evidence="4" id="KW-0479">Metal-binding</keyword>
<dbReference type="Gene3D" id="1.20.1440.230">
    <property type="entry name" value="NADH-ubiquinone oxidoreductase 51kDa subunit, iron-sulphur binding domain"/>
    <property type="match status" value="1"/>
</dbReference>
<gene>
    <name evidence="8" type="primary">hndC</name>
    <name evidence="8" type="ORF">SIID45300_02477</name>
</gene>
<evidence type="ECO:0000256" key="2">
    <source>
        <dbReference type="ARBA" id="ARBA00007523"/>
    </source>
</evidence>
<dbReference type="Pfam" id="PF12838">
    <property type="entry name" value="Fer4_7"/>
    <property type="match status" value="1"/>
</dbReference>
<dbReference type="InterPro" id="IPR017896">
    <property type="entry name" value="4Fe4S_Fe-S-bd"/>
</dbReference>
<evidence type="ECO:0000259" key="7">
    <source>
        <dbReference type="PROSITE" id="PS51379"/>
    </source>
</evidence>
<comment type="similarity">
    <text evidence="2">Belongs to the complex I 51 kDa subunit family.</text>
</comment>
<keyword evidence="5" id="KW-0408">Iron</keyword>
<evidence type="ECO:0000313" key="9">
    <source>
        <dbReference type="Proteomes" id="UP001628193"/>
    </source>
</evidence>
<sequence length="589" mass="63331">MSMVVTIHEGTCGIAAGSREVLALARKAWPAAEFRTVGCLGMCHREVLMEVTDQGQHALYGDVTKKTFPKIVNFHKGKGLQPTELLIRSDTAPNHEGSPFLARQTRIALRNVGHVDPASFPSARQRGAYQAIERILRDSMTPEQVIAEVKRANLRGRGGGGFPTGIKWEFARNAKGVDKYLICNGDEGDPGAFMDRSLLEGDPHAVVEGMLIAAYAIGANHGYAYIRAEYPLAIAHFGQAIADARQAGLLGETILGTDFAFDIKIKQGAGAFVCGEETALMASIEGDRGMPRIRPPFPAIKGLFGQPTIINNVETLANLPWILWHGGATYAAIGTTRSAGTKVFALTGAISRGGLVEIPMGMSIRQLLEDIGGGARGERPLKAVQMGGPSGGCIPERLFDTEIDYEAINATGAIMGSGGMVVMDTKSCMVDIARYFLEFTKLESCGKCTFCRIGTLRMEEILTRICNGQGTLEDIALLDELGSQIKSSSLCGLGQTAPNPVLTTLRYFRDEYIAHVVEKRCPAAVCKGLIHHSIDQSSCTGCSICLRYCPVQCISGEVKKPDTWVIDQKLCINCGMCAEVCNPNAVRVA</sequence>
<dbReference type="EMBL" id="BAAFGK010000004">
    <property type="protein sequence ID" value="GAB0058133.1"/>
    <property type="molecule type" value="Genomic_DNA"/>
</dbReference>
<evidence type="ECO:0000256" key="4">
    <source>
        <dbReference type="ARBA" id="ARBA00022723"/>
    </source>
</evidence>
<dbReference type="PROSITE" id="PS00198">
    <property type="entry name" value="4FE4S_FER_1"/>
    <property type="match status" value="1"/>
</dbReference>
<dbReference type="SUPFAM" id="SSF54862">
    <property type="entry name" value="4Fe-4S ferredoxins"/>
    <property type="match status" value="1"/>
</dbReference>
<dbReference type="InterPro" id="IPR036249">
    <property type="entry name" value="Thioredoxin-like_sf"/>
</dbReference>
<dbReference type="SUPFAM" id="SSF52833">
    <property type="entry name" value="Thioredoxin-like"/>
    <property type="match status" value="1"/>
</dbReference>
<dbReference type="PANTHER" id="PTHR43578">
    <property type="entry name" value="NADH-QUINONE OXIDOREDUCTASE SUBUNIT F"/>
    <property type="match status" value="1"/>
</dbReference>
<evidence type="ECO:0000313" key="8">
    <source>
        <dbReference type="EMBL" id="GAB0058133.1"/>
    </source>
</evidence>
<dbReference type="SUPFAM" id="SSF142984">
    <property type="entry name" value="Nqo1 middle domain-like"/>
    <property type="match status" value="1"/>
</dbReference>
<reference evidence="8 9" key="1">
    <citation type="submission" date="2024-05" db="EMBL/GenBank/DDBJ databases">
        <authorList>
            <consortium name="Candidatus Magnetaquicoccaceae bacterium FCR-1 genome sequencing consortium"/>
            <person name="Shimoshige H."/>
            <person name="Shimamura S."/>
            <person name="Taoka A."/>
            <person name="Kobayashi H."/>
            <person name="Maekawa T."/>
        </authorList>
    </citation>
    <scope>NUCLEOTIDE SEQUENCE [LARGE SCALE GENOMIC DNA]</scope>
    <source>
        <strain evidence="8 9">FCR-1</strain>
    </source>
</reference>
<feature type="domain" description="4Fe-4S ferredoxin-type" evidence="7">
    <location>
        <begin position="562"/>
        <end position="589"/>
    </location>
</feature>
<feature type="domain" description="4Fe-4S ferredoxin-type" evidence="7">
    <location>
        <begin position="530"/>
        <end position="559"/>
    </location>
</feature>
<evidence type="ECO:0000256" key="5">
    <source>
        <dbReference type="ARBA" id="ARBA00023004"/>
    </source>
</evidence>
<accession>A0ABQ0CB89</accession>
<comment type="cofactor">
    <cofactor evidence="1">
        <name>FMN</name>
        <dbReference type="ChEBI" id="CHEBI:58210"/>
    </cofactor>
</comment>
<reference evidence="8 9" key="2">
    <citation type="submission" date="2024-09" db="EMBL/GenBank/DDBJ databases">
        <title>Draft genome sequence of Candidatus Magnetaquicoccaceae bacterium FCR-1.</title>
        <authorList>
            <person name="Shimoshige H."/>
            <person name="Shimamura S."/>
            <person name="Taoka A."/>
            <person name="Kobayashi H."/>
            <person name="Maekawa T."/>
        </authorList>
    </citation>
    <scope>NUCLEOTIDE SEQUENCE [LARGE SCALE GENOMIC DNA]</scope>
    <source>
        <strain evidence="8 9">FCR-1</strain>
    </source>
</reference>
<dbReference type="SUPFAM" id="SSF142019">
    <property type="entry name" value="Nqo1 FMN-binding domain-like"/>
    <property type="match status" value="1"/>
</dbReference>
<dbReference type="Gene3D" id="6.10.250.1450">
    <property type="match status" value="1"/>
</dbReference>
<dbReference type="InterPro" id="IPR011538">
    <property type="entry name" value="Nuo51_FMN-bd"/>
</dbReference>
<dbReference type="InterPro" id="IPR019575">
    <property type="entry name" value="Nuop51_4Fe4S-bd"/>
</dbReference>
<name>A0ABQ0CB89_9PROT</name>
<evidence type="ECO:0000256" key="6">
    <source>
        <dbReference type="ARBA" id="ARBA00023014"/>
    </source>
</evidence>
<dbReference type="RefSeq" id="WP_420905812.1">
    <property type="nucleotide sequence ID" value="NZ_BAAFGK010000004.1"/>
</dbReference>
<dbReference type="SUPFAM" id="SSF140490">
    <property type="entry name" value="Nqo1C-terminal domain-like"/>
    <property type="match status" value="1"/>
</dbReference>
<dbReference type="Pfam" id="PF01512">
    <property type="entry name" value="Complex1_51K"/>
    <property type="match status" value="1"/>
</dbReference>
<keyword evidence="9" id="KW-1185">Reference proteome</keyword>
<dbReference type="Gene3D" id="3.10.20.600">
    <property type="match status" value="1"/>
</dbReference>